<dbReference type="Proteomes" id="UP001596383">
    <property type="component" value="Unassembled WGS sequence"/>
</dbReference>
<evidence type="ECO:0000313" key="6">
    <source>
        <dbReference type="Proteomes" id="UP001596383"/>
    </source>
</evidence>
<keyword evidence="3" id="KW-0687">Ribonucleoprotein</keyword>
<evidence type="ECO:0000313" key="5">
    <source>
        <dbReference type="EMBL" id="MFC6765128.1"/>
    </source>
</evidence>
<reference evidence="5 6" key="1">
    <citation type="journal article" date="2019" name="Int. J. Syst. Evol. Microbiol.">
        <title>The Global Catalogue of Microorganisms (GCM) 10K type strain sequencing project: providing services to taxonomists for standard genome sequencing and annotation.</title>
        <authorList>
            <consortium name="The Broad Institute Genomics Platform"/>
            <consortium name="The Broad Institute Genome Sequencing Center for Infectious Disease"/>
            <person name="Wu L."/>
            <person name="Ma J."/>
        </authorList>
    </citation>
    <scope>NUCLEOTIDE SEQUENCE [LARGE SCALE GENOMIC DNA]</scope>
    <source>
        <strain evidence="5 6">LMG 29247</strain>
    </source>
</reference>
<dbReference type="RefSeq" id="WP_273738162.1">
    <property type="nucleotide sequence ID" value="NZ_JAQIVI010000132.1"/>
</dbReference>
<dbReference type="GO" id="GO:0005840">
    <property type="term" value="C:ribosome"/>
    <property type="evidence" value="ECO:0007669"/>
    <property type="project" value="UniProtKB-KW"/>
</dbReference>
<dbReference type="AlphaFoldDB" id="A0ABD5SJC9"/>
<proteinExistence type="inferred from homology"/>
<dbReference type="InterPro" id="IPR036401">
    <property type="entry name" value="Ribosomal_eS17_sf"/>
</dbReference>
<evidence type="ECO:0000256" key="3">
    <source>
        <dbReference type="ARBA" id="ARBA00023274"/>
    </source>
</evidence>
<comment type="similarity">
    <text evidence="1">Belongs to the eukaryotic ribosomal protein eS17 family.</text>
</comment>
<name>A0ABD5SJC9_9EURY</name>
<dbReference type="Pfam" id="PF00833">
    <property type="entry name" value="Ribosomal_S17e"/>
    <property type="match status" value="1"/>
</dbReference>
<sequence>MTAEPEDIISIGDRLLRQHPESFTNDFSTNNQVVGKMTNVGSTRIRNRIAGYITRKRAEN</sequence>
<dbReference type="SUPFAM" id="SSF116820">
    <property type="entry name" value="Rps17e-like"/>
    <property type="match status" value="1"/>
</dbReference>
<dbReference type="GO" id="GO:1990904">
    <property type="term" value="C:ribonucleoprotein complex"/>
    <property type="evidence" value="ECO:0007669"/>
    <property type="project" value="UniProtKB-KW"/>
</dbReference>
<protein>
    <recommendedName>
        <fullName evidence="4">30S ribosomal protein S17e</fullName>
    </recommendedName>
</protein>
<gene>
    <name evidence="5" type="ORF">ACFQE6_08970</name>
</gene>
<accession>A0ABD5SJC9</accession>
<evidence type="ECO:0000256" key="1">
    <source>
        <dbReference type="ARBA" id="ARBA00010444"/>
    </source>
</evidence>
<dbReference type="EMBL" id="JBHSWV010000132">
    <property type="protein sequence ID" value="MFC6765128.1"/>
    <property type="molecule type" value="Genomic_DNA"/>
</dbReference>
<keyword evidence="2 5" id="KW-0689">Ribosomal protein</keyword>
<dbReference type="Gene3D" id="1.10.60.20">
    <property type="entry name" value="Ribosomal protein S17e-like"/>
    <property type="match status" value="1"/>
</dbReference>
<dbReference type="InterPro" id="IPR001210">
    <property type="entry name" value="Ribosomal_eS17"/>
</dbReference>
<evidence type="ECO:0000256" key="2">
    <source>
        <dbReference type="ARBA" id="ARBA00022980"/>
    </source>
</evidence>
<keyword evidence="6" id="KW-1185">Reference proteome</keyword>
<comment type="caution">
    <text evidence="5">The sequence shown here is derived from an EMBL/GenBank/DDBJ whole genome shotgun (WGS) entry which is preliminary data.</text>
</comment>
<organism evidence="5 6">
    <name type="scientific">Natrinema soli</name>
    <dbReference type="NCBI Taxonomy" id="1930624"/>
    <lineage>
        <taxon>Archaea</taxon>
        <taxon>Methanobacteriati</taxon>
        <taxon>Methanobacteriota</taxon>
        <taxon>Stenosarchaea group</taxon>
        <taxon>Halobacteria</taxon>
        <taxon>Halobacteriales</taxon>
        <taxon>Natrialbaceae</taxon>
        <taxon>Natrinema</taxon>
    </lineage>
</organism>
<evidence type="ECO:0000256" key="4">
    <source>
        <dbReference type="ARBA" id="ARBA00035394"/>
    </source>
</evidence>